<keyword evidence="2" id="KW-0862">Zinc</keyword>
<dbReference type="GeneID" id="7828828"/>
<dbReference type="GO" id="GO:0008270">
    <property type="term" value="F:zinc ion binding"/>
    <property type="evidence" value="ECO:0007669"/>
    <property type="project" value="InterPro"/>
</dbReference>
<dbReference type="InterPro" id="IPR013083">
    <property type="entry name" value="Znf_RING/FYVE/PHD"/>
</dbReference>
<dbReference type="EMBL" id="GG662603">
    <property type="protein sequence ID" value="EAS01491.1"/>
    <property type="molecule type" value="Genomic_DNA"/>
</dbReference>
<dbReference type="HOGENOM" id="CLU_028556_1_0_1"/>
<dbReference type="RefSeq" id="XP_001021737.1">
    <property type="nucleotide sequence ID" value="XM_001021737.3"/>
</dbReference>
<feature type="domain" description="TFIIH C1-like" evidence="3">
    <location>
        <begin position="331"/>
        <end position="372"/>
    </location>
</feature>
<dbReference type="SUPFAM" id="SSF53300">
    <property type="entry name" value="vWA-like"/>
    <property type="match status" value="1"/>
</dbReference>
<organism evidence="4 5">
    <name type="scientific">Tetrahymena thermophila (strain SB210)</name>
    <dbReference type="NCBI Taxonomy" id="312017"/>
    <lineage>
        <taxon>Eukaryota</taxon>
        <taxon>Sar</taxon>
        <taxon>Alveolata</taxon>
        <taxon>Ciliophora</taxon>
        <taxon>Intramacronucleata</taxon>
        <taxon>Oligohymenophorea</taxon>
        <taxon>Hymenostomatida</taxon>
        <taxon>Tetrahymenina</taxon>
        <taxon>Tetrahymenidae</taxon>
        <taxon>Tetrahymena</taxon>
    </lineage>
</organism>
<evidence type="ECO:0000313" key="4">
    <source>
        <dbReference type="EMBL" id="EAS01491.1"/>
    </source>
</evidence>
<dbReference type="Proteomes" id="UP000009168">
    <property type="component" value="Unassembled WGS sequence"/>
</dbReference>
<dbReference type="PANTHER" id="PTHR12695:SF2">
    <property type="entry name" value="GENERAL TRANSCRIPTION FACTOR IIH SUBUNIT 2-RELATED"/>
    <property type="match status" value="1"/>
</dbReference>
<dbReference type="InterPro" id="IPR012170">
    <property type="entry name" value="TFIIH_SSL1/p44"/>
</dbReference>
<dbReference type="GO" id="GO:0005675">
    <property type="term" value="C:transcription factor TFIIH holo complex"/>
    <property type="evidence" value="ECO:0007669"/>
    <property type="project" value="TreeGrafter"/>
</dbReference>
<dbReference type="Gene3D" id="3.40.50.410">
    <property type="entry name" value="von Willebrand factor, type A domain"/>
    <property type="match status" value="1"/>
</dbReference>
<dbReference type="OMA" id="ENTICAC"/>
<evidence type="ECO:0000256" key="2">
    <source>
        <dbReference type="ARBA" id="ARBA00022833"/>
    </source>
</evidence>
<dbReference type="Gene3D" id="3.30.40.10">
    <property type="entry name" value="Zinc/RING finger domain, C3HC4 (zinc finger)"/>
    <property type="match status" value="1"/>
</dbReference>
<protein>
    <submittedName>
        <fullName evidence="4">General transcription factor IIH subunit</fullName>
    </submittedName>
</protein>
<dbReference type="InterPro" id="IPR007198">
    <property type="entry name" value="Ssl1-like"/>
</dbReference>
<dbReference type="OrthoDB" id="312767at2759"/>
<dbReference type="SMART" id="SM01047">
    <property type="entry name" value="C1_4"/>
    <property type="match status" value="1"/>
</dbReference>
<dbReference type="PANTHER" id="PTHR12695">
    <property type="entry name" value="GENERAL TRANSCRIPTION FACTOR IIH SUBUNIT 2"/>
    <property type="match status" value="1"/>
</dbReference>
<dbReference type="GO" id="GO:0006351">
    <property type="term" value="P:DNA-templated transcription"/>
    <property type="evidence" value="ECO:0007669"/>
    <property type="project" value="InterPro"/>
</dbReference>
<evidence type="ECO:0000256" key="1">
    <source>
        <dbReference type="ARBA" id="ARBA00022723"/>
    </source>
</evidence>
<dbReference type="InParanoid" id="I7M9F6"/>
<dbReference type="FunCoup" id="I7M9F6">
    <property type="interactions" value="371"/>
</dbReference>
<keyword evidence="5" id="KW-1185">Reference proteome</keyword>
<reference evidence="5" key="1">
    <citation type="journal article" date="2006" name="PLoS Biol.">
        <title>Macronuclear genome sequence of the ciliate Tetrahymena thermophila, a model eukaryote.</title>
        <authorList>
            <person name="Eisen J.A."/>
            <person name="Coyne R.S."/>
            <person name="Wu M."/>
            <person name="Wu D."/>
            <person name="Thiagarajan M."/>
            <person name="Wortman J.R."/>
            <person name="Badger J.H."/>
            <person name="Ren Q."/>
            <person name="Amedeo P."/>
            <person name="Jones K.M."/>
            <person name="Tallon L.J."/>
            <person name="Delcher A.L."/>
            <person name="Salzberg S.L."/>
            <person name="Silva J.C."/>
            <person name="Haas B.J."/>
            <person name="Majoros W.H."/>
            <person name="Farzad M."/>
            <person name="Carlton J.M."/>
            <person name="Smith R.K. Jr."/>
            <person name="Garg J."/>
            <person name="Pearlman R.E."/>
            <person name="Karrer K.M."/>
            <person name="Sun L."/>
            <person name="Manning G."/>
            <person name="Elde N.C."/>
            <person name="Turkewitz A.P."/>
            <person name="Asai D.J."/>
            <person name="Wilkes D.E."/>
            <person name="Wang Y."/>
            <person name="Cai H."/>
            <person name="Collins K."/>
            <person name="Stewart B.A."/>
            <person name="Lee S.R."/>
            <person name="Wilamowska K."/>
            <person name="Weinberg Z."/>
            <person name="Ruzzo W.L."/>
            <person name="Wloga D."/>
            <person name="Gaertig J."/>
            <person name="Frankel J."/>
            <person name="Tsao C.-C."/>
            <person name="Gorovsky M.A."/>
            <person name="Keeling P.J."/>
            <person name="Waller R.F."/>
            <person name="Patron N.J."/>
            <person name="Cherry J.M."/>
            <person name="Stover N.A."/>
            <person name="Krieger C.J."/>
            <person name="del Toro C."/>
            <person name="Ryder H.F."/>
            <person name="Williamson S.C."/>
            <person name="Barbeau R.A."/>
            <person name="Hamilton E.P."/>
            <person name="Orias E."/>
        </authorList>
    </citation>
    <scope>NUCLEOTIDE SEQUENCE [LARGE SCALE GENOMIC DNA]</scope>
    <source>
        <strain evidence="5">SB210</strain>
    </source>
</reference>
<proteinExistence type="predicted"/>
<dbReference type="AlphaFoldDB" id="I7M9F6"/>
<dbReference type="SUPFAM" id="SSF57889">
    <property type="entry name" value="Cysteine-rich domain"/>
    <property type="match status" value="1"/>
</dbReference>
<evidence type="ECO:0000313" key="5">
    <source>
        <dbReference type="Proteomes" id="UP000009168"/>
    </source>
</evidence>
<dbReference type="InterPro" id="IPR036465">
    <property type="entry name" value="vWFA_dom_sf"/>
</dbReference>
<dbReference type="KEGG" id="tet:TTHERM_00152050"/>
<name>I7M9F6_TETTS</name>
<dbReference type="GO" id="GO:0006289">
    <property type="term" value="P:nucleotide-excision repair"/>
    <property type="evidence" value="ECO:0007669"/>
    <property type="project" value="InterPro"/>
</dbReference>
<dbReference type="GO" id="GO:0000439">
    <property type="term" value="C:transcription factor TFIIH core complex"/>
    <property type="evidence" value="ECO:0007669"/>
    <property type="project" value="InterPro"/>
</dbReference>
<accession>I7M9F6</accession>
<dbReference type="InterPro" id="IPR046349">
    <property type="entry name" value="C1-like_sf"/>
</dbReference>
<dbReference type="GO" id="GO:0006357">
    <property type="term" value="P:regulation of transcription by RNA polymerase II"/>
    <property type="evidence" value="ECO:0007669"/>
    <property type="project" value="TreeGrafter"/>
</dbReference>
<dbReference type="eggNOG" id="KOG2807">
    <property type="taxonomic scope" value="Eukaryota"/>
</dbReference>
<gene>
    <name evidence="4" type="ORF">TTHERM_00152050</name>
</gene>
<keyword evidence="1" id="KW-0479">Metal-binding</keyword>
<dbReference type="InterPro" id="IPR004595">
    <property type="entry name" value="TFIIH_C1-like_dom"/>
</dbReference>
<evidence type="ECO:0000259" key="3">
    <source>
        <dbReference type="SMART" id="SM01047"/>
    </source>
</evidence>
<dbReference type="NCBIfam" id="TIGR00622">
    <property type="entry name" value="ssl1"/>
    <property type="match status" value="1"/>
</dbReference>
<dbReference type="Pfam" id="PF04056">
    <property type="entry name" value="Ssl1"/>
    <property type="match status" value="1"/>
</dbReference>
<sequence length="372" mass="42787">MDIEEADRRSIIDFVEQKLNIKEENPLIQTKKIIDKGYTSTTKKSLLRFVYIIVDTTQSSTRVDFKPSRIGLTQIYLKNFIKNFFDSNPLSVLSIGKTQNGQCITLQEFTSSISLLDKTIEKLVVDEKEDFSLFECLNETFNIFAEAPPYAFREVVLIQSTPSTKDKGDINEQINKAKQCKITFNIISLNAKTFIFQKLTKETQGKYDTALHEKDYENLLNSYCEPPQQILNKTEKTLIQVGFPNKKYSKISVLCACHMELKTNFYICPQCKSKNCEVPSKCSGCQLNLILPLHITKSYHFSQNLKEFELLGQEKSNNSMETEQDKTQNILCNGCSEDIKEDYFSKCQNCKSIFCLECDILIHKQKLNCPKC</sequence>
<dbReference type="STRING" id="312017.I7M9F6"/>